<dbReference type="InParanoid" id="A0A0V1ASI2"/>
<gene>
    <name evidence="1" type="ORF">T01_3243</name>
</gene>
<organism evidence="1 2">
    <name type="scientific">Trichinella spiralis</name>
    <name type="common">Trichina worm</name>
    <dbReference type="NCBI Taxonomy" id="6334"/>
    <lineage>
        <taxon>Eukaryota</taxon>
        <taxon>Metazoa</taxon>
        <taxon>Ecdysozoa</taxon>
        <taxon>Nematoda</taxon>
        <taxon>Enoplea</taxon>
        <taxon>Dorylaimia</taxon>
        <taxon>Trichinellida</taxon>
        <taxon>Trichinellidae</taxon>
        <taxon>Trichinella</taxon>
    </lineage>
</organism>
<comment type="caution">
    <text evidence="1">The sequence shown here is derived from an EMBL/GenBank/DDBJ whole genome shotgun (WGS) entry which is preliminary data.</text>
</comment>
<dbReference type="EMBL" id="JYDH01000240">
    <property type="protein sequence ID" value="KRY27661.1"/>
    <property type="molecule type" value="Genomic_DNA"/>
</dbReference>
<dbReference type="AlphaFoldDB" id="A0A0V1ASI2"/>
<evidence type="ECO:0000313" key="1">
    <source>
        <dbReference type="EMBL" id="KRY27661.1"/>
    </source>
</evidence>
<proteinExistence type="predicted"/>
<sequence length="68" mass="7826">MTHAQDDVLHPRRYGDIERLFRITALCLRFARNCRSAAGERRSGPLTVQELDAAEQNWVRIAQGQGFR</sequence>
<accession>A0A0V1ASI2</accession>
<name>A0A0V1ASI2_TRISP</name>
<protein>
    <submittedName>
        <fullName evidence="1">Uncharacterized protein</fullName>
    </submittedName>
</protein>
<evidence type="ECO:0000313" key="2">
    <source>
        <dbReference type="Proteomes" id="UP000054776"/>
    </source>
</evidence>
<reference evidence="1 2" key="1">
    <citation type="submission" date="2015-01" db="EMBL/GenBank/DDBJ databases">
        <title>Evolution of Trichinella species and genotypes.</title>
        <authorList>
            <person name="Korhonen P.K."/>
            <person name="Edoardo P."/>
            <person name="Giuseppe L.R."/>
            <person name="Gasser R.B."/>
        </authorList>
    </citation>
    <scope>NUCLEOTIDE SEQUENCE [LARGE SCALE GENOMIC DNA]</scope>
    <source>
        <strain evidence="1">ISS3</strain>
    </source>
</reference>
<dbReference type="Proteomes" id="UP000054776">
    <property type="component" value="Unassembled WGS sequence"/>
</dbReference>
<keyword evidence="2" id="KW-1185">Reference proteome</keyword>